<dbReference type="Proteomes" id="UP000214603">
    <property type="component" value="Unassembled WGS sequence"/>
</dbReference>
<evidence type="ECO:0000256" key="1">
    <source>
        <dbReference type="ARBA" id="ARBA00004141"/>
    </source>
</evidence>
<feature type="transmembrane region" description="Helical" evidence="5">
    <location>
        <begin position="152"/>
        <end position="171"/>
    </location>
</feature>
<comment type="caution">
    <text evidence="7">The sequence shown here is derived from an EMBL/GenBank/DDBJ whole genome shotgun (WGS) entry which is preliminary data.</text>
</comment>
<keyword evidence="4 5" id="KW-0472">Membrane</keyword>
<dbReference type="Pfam" id="PF04932">
    <property type="entry name" value="Wzy_C"/>
    <property type="match status" value="1"/>
</dbReference>
<keyword evidence="3 5" id="KW-1133">Transmembrane helix</keyword>
<dbReference type="PANTHER" id="PTHR37422">
    <property type="entry name" value="TEICHURONIC ACID BIOSYNTHESIS PROTEIN TUAE"/>
    <property type="match status" value="1"/>
</dbReference>
<sequence>MVNKMDRAGGPLELMASLGAFLFFCLMLAVPSGYSYGAALLLLAGLLFCAQRPALGLSREDRMLAWLLLANTLIALAIFLLHGDELKTIDQSSRYAMAIPIMWLAMQRPPRRSWIWAGVALGAIASVGITLWQRHWEGIDRATGFVTSAIPYGDIGLMMAILCAAALFSLSGAARGRAWPWACLLGLGVLAGLFSCVASETRGAWIALPPVAVIFCVAFGRRRDLWRLLGAGVAGVAVLAAVFVMMPDQGLKARSFEAVREVQMYLHERNSGTSVGARLEMWRMALEHIPKKPLLGWSYAQYEAQVKRETVANKASPFVATLANTHNNYLEVWLHQGSFGLLALLALYWCALRGFCRRLRHPDLNVRVLAVSGASVMASFFLFGLTQVILGRNNGVLFFLVSLAVFWGCMRHEEGLAPGLARPTQASP</sequence>
<gene>
    <name evidence="7" type="ORF">CEY11_19835</name>
</gene>
<protein>
    <recommendedName>
        <fullName evidence="6">O-antigen ligase-related domain-containing protein</fullName>
    </recommendedName>
</protein>
<dbReference type="GO" id="GO:0016020">
    <property type="term" value="C:membrane"/>
    <property type="evidence" value="ECO:0007669"/>
    <property type="project" value="UniProtKB-SubCell"/>
</dbReference>
<feature type="domain" description="O-antigen ligase-related" evidence="6">
    <location>
        <begin position="188"/>
        <end position="345"/>
    </location>
</feature>
<feature type="transmembrane region" description="Helical" evidence="5">
    <location>
        <begin position="332"/>
        <end position="352"/>
    </location>
</feature>
<proteinExistence type="predicted"/>
<name>A0A225MBC7_9BURK</name>
<evidence type="ECO:0000313" key="7">
    <source>
        <dbReference type="EMBL" id="OWT56269.1"/>
    </source>
</evidence>
<organism evidence="7 8">
    <name type="scientific">Candidimonas nitroreducens</name>
    <dbReference type="NCBI Taxonomy" id="683354"/>
    <lineage>
        <taxon>Bacteria</taxon>
        <taxon>Pseudomonadati</taxon>
        <taxon>Pseudomonadota</taxon>
        <taxon>Betaproteobacteria</taxon>
        <taxon>Burkholderiales</taxon>
        <taxon>Alcaligenaceae</taxon>
        <taxon>Candidimonas</taxon>
    </lineage>
</organism>
<feature type="transmembrane region" description="Helical" evidence="5">
    <location>
        <begin position="204"/>
        <end position="221"/>
    </location>
</feature>
<evidence type="ECO:0000256" key="5">
    <source>
        <dbReference type="SAM" id="Phobius"/>
    </source>
</evidence>
<keyword evidence="2 5" id="KW-0812">Transmembrane</keyword>
<evidence type="ECO:0000256" key="4">
    <source>
        <dbReference type="ARBA" id="ARBA00023136"/>
    </source>
</evidence>
<feature type="transmembrane region" description="Helical" evidence="5">
    <location>
        <begin position="178"/>
        <end position="198"/>
    </location>
</feature>
<evidence type="ECO:0000256" key="3">
    <source>
        <dbReference type="ARBA" id="ARBA00022989"/>
    </source>
</evidence>
<evidence type="ECO:0000313" key="8">
    <source>
        <dbReference type="Proteomes" id="UP000214603"/>
    </source>
</evidence>
<keyword evidence="8" id="KW-1185">Reference proteome</keyword>
<dbReference type="PANTHER" id="PTHR37422:SF17">
    <property type="entry name" value="O-ANTIGEN LIGASE"/>
    <property type="match status" value="1"/>
</dbReference>
<evidence type="ECO:0000256" key="2">
    <source>
        <dbReference type="ARBA" id="ARBA00022692"/>
    </source>
</evidence>
<feature type="transmembrane region" description="Helical" evidence="5">
    <location>
        <begin position="113"/>
        <end position="132"/>
    </location>
</feature>
<feature type="transmembrane region" description="Helical" evidence="5">
    <location>
        <begin position="364"/>
        <end position="383"/>
    </location>
</feature>
<dbReference type="AlphaFoldDB" id="A0A225MBC7"/>
<accession>A0A225MBC7</accession>
<evidence type="ECO:0000259" key="6">
    <source>
        <dbReference type="Pfam" id="PF04932"/>
    </source>
</evidence>
<dbReference type="InterPro" id="IPR007016">
    <property type="entry name" value="O-antigen_ligase-rel_domated"/>
</dbReference>
<reference evidence="8" key="1">
    <citation type="submission" date="2017-06" db="EMBL/GenBank/DDBJ databases">
        <title>Herbaspirillum phytohormonus sp. nov., isolated from the root nodule of Robinia pseudoacacia in lead-zinc mine.</title>
        <authorList>
            <person name="Fan M."/>
            <person name="Lin Y."/>
        </authorList>
    </citation>
    <scope>NUCLEOTIDE SEQUENCE [LARGE SCALE GENOMIC DNA]</scope>
    <source>
        <strain evidence="8">SC-089</strain>
    </source>
</reference>
<comment type="subcellular location">
    <subcellularLocation>
        <location evidence="1">Membrane</location>
        <topology evidence="1">Multi-pass membrane protein</topology>
    </subcellularLocation>
</comment>
<feature type="transmembrane region" description="Helical" evidence="5">
    <location>
        <begin position="228"/>
        <end position="246"/>
    </location>
</feature>
<dbReference type="EMBL" id="NJIH01000011">
    <property type="protein sequence ID" value="OWT56269.1"/>
    <property type="molecule type" value="Genomic_DNA"/>
</dbReference>
<dbReference type="InterPro" id="IPR051533">
    <property type="entry name" value="WaaL-like"/>
</dbReference>
<feature type="transmembrane region" description="Helical" evidence="5">
    <location>
        <begin position="64"/>
        <end position="82"/>
    </location>
</feature>